<dbReference type="Pfam" id="PF00155">
    <property type="entry name" value="Aminotran_1_2"/>
    <property type="match status" value="1"/>
</dbReference>
<dbReference type="Proteomes" id="UP001296581">
    <property type="component" value="Unassembled WGS sequence"/>
</dbReference>
<dbReference type="NCBIfam" id="NF005305">
    <property type="entry name" value="PRK06836.1"/>
    <property type="match status" value="1"/>
</dbReference>
<organism evidence="5 6">
    <name type="scientific">Mediterraneibacter gnavus</name>
    <name type="common">Ruminococcus gnavus</name>
    <dbReference type="NCBI Taxonomy" id="33038"/>
    <lineage>
        <taxon>Bacteria</taxon>
        <taxon>Bacillati</taxon>
        <taxon>Bacillota</taxon>
        <taxon>Clostridia</taxon>
        <taxon>Lachnospirales</taxon>
        <taxon>Lachnospiraceae</taxon>
        <taxon>Mediterraneibacter</taxon>
    </lineage>
</organism>
<gene>
    <name evidence="5" type="ORF">DWZ50_00045</name>
    <name evidence="4" type="ORF">G4981_01195</name>
    <name evidence="3" type="ORF">OZZ16_02055</name>
</gene>
<evidence type="ECO:0000313" key="5">
    <source>
        <dbReference type="EMBL" id="RHM81563.1"/>
    </source>
</evidence>
<evidence type="ECO:0000259" key="2">
    <source>
        <dbReference type="Pfam" id="PF00155"/>
    </source>
</evidence>
<keyword evidence="1 5" id="KW-0808">Transferase</keyword>
<dbReference type="Gene3D" id="3.90.1150.10">
    <property type="entry name" value="Aspartate Aminotransferase, domain 1"/>
    <property type="match status" value="2"/>
</dbReference>
<dbReference type="InterPro" id="IPR004838">
    <property type="entry name" value="NHTrfase_class1_PyrdxlP-BS"/>
</dbReference>
<dbReference type="AlphaFoldDB" id="A0A2N5P715"/>
<dbReference type="EMBL" id="QRQE01000001">
    <property type="protein sequence ID" value="RHM81563.1"/>
    <property type="molecule type" value="Genomic_DNA"/>
</dbReference>
<dbReference type="RefSeq" id="WP_055168365.1">
    <property type="nucleotide sequence ID" value="NZ_CYZG01000001.1"/>
</dbReference>
<evidence type="ECO:0000256" key="1">
    <source>
        <dbReference type="RuleBase" id="RU000481"/>
    </source>
</evidence>
<dbReference type="Proteomes" id="UP000285610">
    <property type="component" value="Unassembled WGS sequence"/>
</dbReference>
<dbReference type="Proteomes" id="UP001076974">
    <property type="component" value="Unassembled WGS sequence"/>
</dbReference>
<reference evidence="3" key="4">
    <citation type="submission" date="2022-11" db="EMBL/GenBank/DDBJ databases">
        <title>Temperate bacteriophages infecting mucin-degrading bacterium Ruminococcus gnavus from the human gut.</title>
        <authorList>
            <person name="Buttimer C."/>
        </authorList>
    </citation>
    <scope>NUCLEOTIDE SEQUENCE</scope>
    <source>
        <strain evidence="3">CCUG 52279</strain>
    </source>
</reference>
<dbReference type="GO" id="GO:0030170">
    <property type="term" value="F:pyridoxal phosphate binding"/>
    <property type="evidence" value="ECO:0007669"/>
    <property type="project" value="InterPro"/>
</dbReference>
<comment type="similarity">
    <text evidence="1">Belongs to the class-I pyridoxal-phosphate-dependent aminotransferase family.</text>
</comment>
<dbReference type="PANTHER" id="PTHR42691:SF1">
    <property type="entry name" value="ASPARTATE AMINOTRANSFERASE YHDR-RELATED"/>
    <property type="match status" value="1"/>
</dbReference>
<dbReference type="InterPro" id="IPR015421">
    <property type="entry name" value="PyrdxlP-dep_Trfase_major"/>
</dbReference>
<dbReference type="InterPro" id="IPR004839">
    <property type="entry name" value="Aminotransferase_I/II_large"/>
</dbReference>
<dbReference type="InterPro" id="IPR015424">
    <property type="entry name" value="PyrdxlP-dep_Trfase"/>
</dbReference>
<dbReference type="EMBL" id="JAPRBD010000001">
    <property type="protein sequence ID" value="MCZ0688706.1"/>
    <property type="molecule type" value="Genomic_DNA"/>
</dbReference>
<protein>
    <recommendedName>
        <fullName evidence="1">Aminotransferase</fullName>
        <ecNumber evidence="1">2.6.1.-</ecNumber>
    </recommendedName>
</protein>
<dbReference type="EMBL" id="JAAIRY010000001">
    <property type="protein sequence ID" value="NSI63927.1"/>
    <property type="molecule type" value="Genomic_DNA"/>
</dbReference>
<keyword evidence="1 5" id="KW-0032">Aminotransferase</keyword>
<reference evidence="4" key="3">
    <citation type="submission" date="2020-02" db="EMBL/GenBank/DDBJ databases">
        <authorList>
            <person name="Littmann E."/>
            <person name="Sorbara M."/>
        </authorList>
    </citation>
    <scope>NUCLEOTIDE SEQUENCE</scope>
    <source>
        <strain evidence="4">MSK.11.9</strain>
    </source>
</reference>
<reference evidence="4" key="2">
    <citation type="journal article" date="2020" name="Cell Host Microbe">
        <title>Functional and Genomic Variation between Human-Derived Isolates of Lachnospiraceae Reveals Inter- and Intra-Species Diversity.</title>
        <authorList>
            <person name="Sorbara M.T."/>
            <person name="Littmann E.R."/>
            <person name="Fontana E."/>
            <person name="Moody T.U."/>
            <person name="Kohout C.E."/>
            <person name="Gjonbalaj M."/>
            <person name="Eaton V."/>
            <person name="Seok R."/>
            <person name="Leiner I.M."/>
            <person name="Pamer E.G."/>
        </authorList>
    </citation>
    <scope>NUCLEOTIDE SEQUENCE</scope>
    <source>
        <strain evidence="4">MSK.11.9</strain>
    </source>
</reference>
<sequence>MISKKMEQMVANSSAIRAMFEEGNKMAEKYGAENVYDFSLGNPNVPAPKAVKEAIVSILESEDPVRLHGYTNSNAGYADVRQAVADSLNARFGTGFSEHNITMTVGAAGGLNVILKALLNPGDEVITFAPYFGEYRSYVSNFDGVLVEISPDTETFQPRLKEFEEKITEKTKAVIVNTPNNPTGVIYSEETIQRMAAILNAKQQEFGTDIYLISDEPYRELAYDKTEVPYLTKYYDNTVVGYSFSKSLSLPGERIGYLVIPDEAADSEMLIRAANVATRILGFVNAPTLQQKLVKYCLEEKTDISYYDRNREVLYQGLRNLGFSCIKPEGAFYLFMKSPVADEKQFCEAAKKYHILIVPGSSFACPGYVRLAYCVSYETIINSLPEFAKLAAEYKEGKDESVNFR</sequence>
<evidence type="ECO:0000313" key="6">
    <source>
        <dbReference type="Proteomes" id="UP000285610"/>
    </source>
</evidence>
<feature type="domain" description="Aminotransferase class I/classII large" evidence="2">
    <location>
        <begin position="35"/>
        <end position="379"/>
    </location>
</feature>
<dbReference type="Gene3D" id="3.40.640.10">
    <property type="entry name" value="Type I PLP-dependent aspartate aminotransferase-like (Major domain)"/>
    <property type="match status" value="1"/>
</dbReference>
<evidence type="ECO:0000313" key="3">
    <source>
        <dbReference type="EMBL" id="MCZ0688706.1"/>
    </source>
</evidence>
<dbReference type="CDD" id="cd00609">
    <property type="entry name" value="AAT_like"/>
    <property type="match status" value="1"/>
</dbReference>
<accession>A0A2N5P715</accession>
<comment type="cofactor">
    <cofactor evidence="1">
        <name>pyridoxal 5'-phosphate</name>
        <dbReference type="ChEBI" id="CHEBI:597326"/>
    </cofactor>
</comment>
<name>A0A2N5P715_MEDGN</name>
<dbReference type="SUPFAM" id="SSF53383">
    <property type="entry name" value="PLP-dependent transferases"/>
    <property type="match status" value="1"/>
</dbReference>
<reference evidence="5 6" key="1">
    <citation type="submission" date="2018-08" db="EMBL/GenBank/DDBJ databases">
        <title>A genome reference for cultivated species of the human gut microbiota.</title>
        <authorList>
            <person name="Zou Y."/>
            <person name="Xue W."/>
            <person name="Luo G."/>
        </authorList>
    </citation>
    <scope>NUCLEOTIDE SEQUENCE [LARGE SCALE GENOMIC DNA]</scope>
    <source>
        <strain evidence="5 6">AF33-12</strain>
    </source>
</reference>
<dbReference type="GO" id="GO:0008483">
    <property type="term" value="F:transaminase activity"/>
    <property type="evidence" value="ECO:0007669"/>
    <property type="project" value="UniProtKB-KW"/>
</dbReference>
<dbReference type="EC" id="2.6.1.-" evidence="1"/>
<comment type="caution">
    <text evidence="5">The sequence shown here is derived from an EMBL/GenBank/DDBJ whole genome shotgun (WGS) entry which is preliminary data.</text>
</comment>
<dbReference type="PROSITE" id="PS00105">
    <property type="entry name" value="AA_TRANSFER_CLASS_1"/>
    <property type="match status" value="1"/>
</dbReference>
<proteinExistence type="inferred from homology"/>
<dbReference type="PANTHER" id="PTHR42691">
    <property type="entry name" value="ASPARTATE AMINOTRANSFERASE YHDR-RELATED"/>
    <property type="match status" value="1"/>
</dbReference>
<evidence type="ECO:0000313" key="4">
    <source>
        <dbReference type="EMBL" id="NSI63927.1"/>
    </source>
</evidence>
<dbReference type="InterPro" id="IPR015422">
    <property type="entry name" value="PyrdxlP-dep_Trfase_small"/>
</dbReference>